<organism evidence="2 3">
    <name type="scientific">Araneus ventricosus</name>
    <name type="common">Orbweaver spider</name>
    <name type="synonym">Epeira ventricosa</name>
    <dbReference type="NCBI Taxonomy" id="182803"/>
    <lineage>
        <taxon>Eukaryota</taxon>
        <taxon>Metazoa</taxon>
        <taxon>Ecdysozoa</taxon>
        <taxon>Arthropoda</taxon>
        <taxon>Chelicerata</taxon>
        <taxon>Arachnida</taxon>
        <taxon>Araneae</taxon>
        <taxon>Araneomorphae</taxon>
        <taxon>Entelegynae</taxon>
        <taxon>Araneoidea</taxon>
        <taxon>Araneidae</taxon>
        <taxon>Araneus</taxon>
    </lineage>
</organism>
<feature type="region of interest" description="Disordered" evidence="1">
    <location>
        <begin position="52"/>
        <end position="76"/>
    </location>
</feature>
<dbReference type="AlphaFoldDB" id="A0A4Y2VBW0"/>
<accession>A0A4Y2VBW0</accession>
<evidence type="ECO:0000256" key="1">
    <source>
        <dbReference type="SAM" id="MobiDB-lite"/>
    </source>
</evidence>
<dbReference type="EMBL" id="BGPR01045796">
    <property type="protein sequence ID" value="GBO22739.1"/>
    <property type="molecule type" value="Genomic_DNA"/>
</dbReference>
<keyword evidence="3" id="KW-1185">Reference proteome</keyword>
<evidence type="ECO:0000313" key="2">
    <source>
        <dbReference type="EMBL" id="GBO22739.1"/>
    </source>
</evidence>
<gene>
    <name evidence="2" type="ORF">AVEN_112450_1</name>
</gene>
<name>A0A4Y2VBW0_ARAVE</name>
<reference evidence="2 3" key="1">
    <citation type="journal article" date="2019" name="Sci. Rep.">
        <title>Orb-weaving spider Araneus ventricosus genome elucidates the spidroin gene catalogue.</title>
        <authorList>
            <person name="Kono N."/>
            <person name="Nakamura H."/>
            <person name="Ohtoshi R."/>
            <person name="Moran D.A.P."/>
            <person name="Shinohara A."/>
            <person name="Yoshida Y."/>
            <person name="Fujiwara M."/>
            <person name="Mori M."/>
            <person name="Tomita M."/>
            <person name="Arakawa K."/>
        </authorList>
    </citation>
    <scope>NUCLEOTIDE SEQUENCE [LARGE SCALE GENOMIC DNA]</scope>
</reference>
<comment type="caution">
    <text evidence="2">The sequence shown here is derived from an EMBL/GenBank/DDBJ whole genome shotgun (WGS) entry which is preliminary data.</text>
</comment>
<dbReference type="Proteomes" id="UP000499080">
    <property type="component" value="Unassembled WGS sequence"/>
</dbReference>
<proteinExistence type="predicted"/>
<sequence length="106" mass="11584">MIRMVPLASYRLFQIVASFHLQPGLEESKLTSSSRLLSSVLRDRSSTLLTSHTMAAPSAAAGGTGPPDQGSSGPVKPACIWKISEKEKRKRRAVSPQNIRSYIEFL</sequence>
<feature type="compositionally biased region" description="Low complexity" evidence="1">
    <location>
        <begin position="52"/>
        <end position="61"/>
    </location>
</feature>
<protein>
    <submittedName>
        <fullName evidence="2">Uncharacterized protein</fullName>
    </submittedName>
</protein>
<evidence type="ECO:0000313" key="3">
    <source>
        <dbReference type="Proteomes" id="UP000499080"/>
    </source>
</evidence>